<dbReference type="PRINTS" id="PR01490">
    <property type="entry name" value="RTXTOXIND"/>
</dbReference>
<dbReference type="Pfam" id="PF26002">
    <property type="entry name" value="Beta-barrel_AprE"/>
    <property type="match status" value="1"/>
</dbReference>
<comment type="similarity">
    <text evidence="2">Belongs to the membrane fusion protein (MFP) (TC 8.A.1) family.</text>
</comment>
<name>A0A923MGA8_9BURK</name>
<accession>A0A923MGA8</accession>
<dbReference type="Gene3D" id="2.40.50.100">
    <property type="match status" value="1"/>
</dbReference>
<dbReference type="InterPro" id="IPR006144">
    <property type="entry name" value="Secretion_HlyD_CS"/>
</dbReference>
<evidence type="ECO:0000256" key="5">
    <source>
        <dbReference type="ARBA" id="ARBA00022989"/>
    </source>
</evidence>
<dbReference type="InterPro" id="IPR058982">
    <property type="entry name" value="Beta-barrel_AprE"/>
</dbReference>
<feature type="domain" description="AprE-like beta-barrel" evidence="8">
    <location>
        <begin position="271"/>
        <end position="364"/>
    </location>
</feature>
<dbReference type="InterPro" id="IPR050739">
    <property type="entry name" value="MFP"/>
</dbReference>
<evidence type="ECO:0000256" key="4">
    <source>
        <dbReference type="ARBA" id="ARBA00022692"/>
    </source>
</evidence>
<dbReference type="PANTHER" id="PTHR30386:SF26">
    <property type="entry name" value="TRANSPORT PROTEIN COMB"/>
    <property type="match status" value="1"/>
</dbReference>
<comment type="subcellular location">
    <subcellularLocation>
        <location evidence="1">Membrane</location>
        <topology evidence="1">Single-pass membrane protein</topology>
    </subcellularLocation>
</comment>
<organism evidence="9 10">
    <name type="scientific">Ramlibacter albus</name>
    <dbReference type="NCBI Taxonomy" id="2079448"/>
    <lineage>
        <taxon>Bacteria</taxon>
        <taxon>Pseudomonadati</taxon>
        <taxon>Pseudomonadota</taxon>
        <taxon>Betaproteobacteria</taxon>
        <taxon>Burkholderiales</taxon>
        <taxon>Comamonadaceae</taxon>
        <taxon>Ramlibacter</taxon>
    </lineage>
</organism>
<keyword evidence="7" id="KW-0175">Coiled coil</keyword>
<sequence>MRHVAPVRESSWSAAVIWLALAALLALLAWAHGAELDEVVVGAGKVVPTSREQVIQSLEGGIVARLHAAEGDIVQRGQPLADLDKTRATSAAGEGAARLRSLRAQVARLVAEVGNAKPSFPEDVQADPVLVQRELALLGARRSALGATLEAIEHSSRSMRDELAVTEPLVAKGAAGQLEVVRLRRGLSELDAKAVEARNQFTVKAREELAKASAELESLSHLQVARADSVARTTLVSPVRGVVKDVQITTVDGVLAPGGKLMEIVPLDDQLRIEVRVDPRDIAHVRPGLATSVKFSAYDYSVHGSMQGVVSQVSPDTLQDEIHRERYYYRVWVKTDAASLVSRKSGAALPLVPGMMATVDIHTGQKTVMQYLLKPFNHAREAMRER</sequence>
<evidence type="ECO:0000256" key="6">
    <source>
        <dbReference type="ARBA" id="ARBA00023136"/>
    </source>
</evidence>
<keyword evidence="5" id="KW-1133">Transmembrane helix</keyword>
<reference evidence="9" key="1">
    <citation type="submission" date="2020-08" db="EMBL/GenBank/DDBJ databases">
        <title>Ramlibacter sp. GTP1 16S ribosomal RNA gene genome sequencing and assembly.</title>
        <authorList>
            <person name="Kang M."/>
        </authorList>
    </citation>
    <scope>NUCLEOTIDE SEQUENCE</scope>
    <source>
        <strain evidence="9">GTP1</strain>
    </source>
</reference>
<keyword evidence="6" id="KW-0472">Membrane</keyword>
<evidence type="ECO:0000313" key="10">
    <source>
        <dbReference type="Proteomes" id="UP000596827"/>
    </source>
</evidence>
<dbReference type="AlphaFoldDB" id="A0A923MGA8"/>
<comment type="caution">
    <text evidence="9">The sequence shown here is derived from an EMBL/GenBank/DDBJ whole genome shotgun (WGS) entry which is preliminary data.</text>
</comment>
<gene>
    <name evidence="9" type="ORF">H8R02_28510</name>
</gene>
<evidence type="ECO:0000313" key="9">
    <source>
        <dbReference type="EMBL" id="MBC5768437.1"/>
    </source>
</evidence>
<protein>
    <submittedName>
        <fullName evidence="9">HlyD family efflux transporter periplasmic adaptor subunit</fullName>
    </submittedName>
</protein>
<feature type="coiled-coil region" evidence="7">
    <location>
        <begin position="180"/>
        <end position="222"/>
    </location>
</feature>
<proteinExistence type="inferred from homology"/>
<dbReference type="Proteomes" id="UP000596827">
    <property type="component" value="Unassembled WGS sequence"/>
</dbReference>
<dbReference type="PANTHER" id="PTHR30386">
    <property type="entry name" value="MEMBRANE FUSION SUBUNIT OF EMRAB-TOLC MULTIDRUG EFFLUX PUMP"/>
    <property type="match status" value="1"/>
</dbReference>
<dbReference type="EMBL" id="JACORU010000017">
    <property type="protein sequence ID" value="MBC5768437.1"/>
    <property type="molecule type" value="Genomic_DNA"/>
</dbReference>
<evidence type="ECO:0000256" key="1">
    <source>
        <dbReference type="ARBA" id="ARBA00004167"/>
    </source>
</evidence>
<dbReference type="GO" id="GO:0016020">
    <property type="term" value="C:membrane"/>
    <property type="evidence" value="ECO:0007669"/>
    <property type="project" value="UniProtKB-SubCell"/>
</dbReference>
<evidence type="ECO:0000259" key="8">
    <source>
        <dbReference type="Pfam" id="PF26002"/>
    </source>
</evidence>
<dbReference type="Gene3D" id="2.40.30.170">
    <property type="match status" value="1"/>
</dbReference>
<evidence type="ECO:0000256" key="2">
    <source>
        <dbReference type="ARBA" id="ARBA00009477"/>
    </source>
</evidence>
<keyword evidence="10" id="KW-1185">Reference proteome</keyword>
<dbReference type="GO" id="GO:0009306">
    <property type="term" value="P:protein secretion"/>
    <property type="evidence" value="ECO:0007669"/>
    <property type="project" value="InterPro"/>
</dbReference>
<keyword evidence="3" id="KW-0813">Transport</keyword>
<keyword evidence="4" id="KW-0812">Transmembrane</keyword>
<evidence type="ECO:0000256" key="3">
    <source>
        <dbReference type="ARBA" id="ARBA00022448"/>
    </source>
</evidence>
<evidence type="ECO:0000256" key="7">
    <source>
        <dbReference type="SAM" id="Coils"/>
    </source>
</evidence>
<dbReference type="PROSITE" id="PS00543">
    <property type="entry name" value="HLYD_FAMILY"/>
    <property type="match status" value="1"/>
</dbReference>